<keyword evidence="1" id="KW-0812">Transmembrane</keyword>
<dbReference type="PANTHER" id="PTHR34543:SF1">
    <property type="entry name" value="PROTEIN ABA DEFICIENT 4, CHLOROPLASTIC"/>
    <property type="match status" value="1"/>
</dbReference>
<sequence>MDAALLFTLCNWLVLPAWLLLILLPSWRWTQRLVSAVWIPVLLGIAYAYAFYQAQPTPENGGFGSLAAVMILFSEPWVMVAGWIHYLVFDLFVGAWQLRDSKRHGIPHFWIVPCLLLTFMLGPVGLLSYLILRLIINRMTSLDENFAKP</sequence>
<feature type="transmembrane region" description="Helical" evidence="1">
    <location>
        <begin position="33"/>
        <end position="52"/>
    </location>
</feature>
<dbReference type="PANTHER" id="PTHR34543">
    <property type="entry name" value="PROTEIN ABA DEFICIENT 4, CHLOROPLASTIC"/>
    <property type="match status" value="1"/>
</dbReference>
<reference evidence="2 3" key="1">
    <citation type="submission" date="2018-06" db="EMBL/GenBank/DDBJ databases">
        <title>Genomic Encyclopedia of Type Strains, Phase IV (KMG-IV): sequencing the most valuable type-strain genomes for metagenomic binning, comparative biology and taxonomic classification.</title>
        <authorList>
            <person name="Goeker M."/>
        </authorList>
    </citation>
    <scope>NUCLEOTIDE SEQUENCE [LARGE SCALE GENOMIC DNA]</scope>
    <source>
        <strain evidence="2 3">DSM 24032</strain>
    </source>
</reference>
<comment type="caution">
    <text evidence="2">The sequence shown here is derived from an EMBL/GenBank/DDBJ whole genome shotgun (WGS) entry which is preliminary data.</text>
</comment>
<proteinExistence type="predicted"/>
<dbReference type="RefSeq" id="WP_113954694.1">
    <property type="nucleotide sequence ID" value="NZ_QNRT01000003.1"/>
</dbReference>
<dbReference type="Proteomes" id="UP000253083">
    <property type="component" value="Unassembled WGS sequence"/>
</dbReference>
<dbReference type="OrthoDB" id="6905929at2"/>
<keyword evidence="1" id="KW-0472">Membrane</keyword>
<dbReference type="InParanoid" id="A0A395JL42"/>
<dbReference type="InterPro" id="IPR025461">
    <property type="entry name" value="ABA4-like"/>
</dbReference>
<organism evidence="2 3">
    <name type="scientific">Arenicella xantha</name>
    <dbReference type="NCBI Taxonomy" id="644221"/>
    <lineage>
        <taxon>Bacteria</taxon>
        <taxon>Pseudomonadati</taxon>
        <taxon>Pseudomonadota</taxon>
        <taxon>Gammaproteobacteria</taxon>
        <taxon>Arenicellales</taxon>
        <taxon>Arenicellaceae</taxon>
        <taxon>Arenicella</taxon>
    </lineage>
</organism>
<keyword evidence="3" id="KW-1185">Reference proteome</keyword>
<name>A0A395JL42_9GAMM</name>
<feature type="transmembrane region" description="Helical" evidence="1">
    <location>
        <begin position="5"/>
        <end position="27"/>
    </location>
</feature>
<feature type="transmembrane region" description="Helical" evidence="1">
    <location>
        <begin position="64"/>
        <end position="89"/>
    </location>
</feature>
<evidence type="ECO:0000313" key="3">
    <source>
        <dbReference type="Proteomes" id="UP000253083"/>
    </source>
</evidence>
<evidence type="ECO:0000313" key="2">
    <source>
        <dbReference type="EMBL" id="RBP49688.1"/>
    </source>
</evidence>
<evidence type="ECO:0000256" key="1">
    <source>
        <dbReference type="SAM" id="Phobius"/>
    </source>
</evidence>
<protein>
    <submittedName>
        <fullName evidence="2">Uncharacterized protein DUF4281</fullName>
    </submittedName>
</protein>
<dbReference type="Pfam" id="PF14108">
    <property type="entry name" value="ABA4-like"/>
    <property type="match status" value="1"/>
</dbReference>
<accession>A0A395JL42</accession>
<dbReference type="AlphaFoldDB" id="A0A395JL42"/>
<gene>
    <name evidence="2" type="ORF">DFR28_103113</name>
</gene>
<feature type="transmembrane region" description="Helical" evidence="1">
    <location>
        <begin position="109"/>
        <end position="132"/>
    </location>
</feature>
<dbReference type="EMBL" id="QNRT01000003">
    <property type="protein sequence ID" value="RBP49688.1"/>
    <property type="molecule type" value="Genomic_DNA"/>
</dbReference>
<keyword evidence="1" id="KW-1133">Transmembrane helix</keyword>